<dbReference type="EMBL" id="JBHSWE010000001">
    <property type="protein sequence ID" value="MFC6668911.1"/>
    <property type="molecule type" value="Genomic_DNA"/>
</dbReference>
<evidence type="ECO:0000313" key="2">
    <source>
        <dbReference type="EMBL" id="MFC6668911.1"/>
    </source>
</evidence>
<dbReference type="Proteomes" id="UP001596422">
    <property type="component" value="Unassembled WGS sequence"/>
</dbReference>
<evidence type="ECO:0000313" key="3">
    <source>
        <dbReference type="Proteomes" id="UP001596422"/>
    </source>
</evidence>
<feature type="region of interest" description="Disordered" evidence="1">
    <location>
        <begin position="61"/>
        <end position="85"/>
    </location>
</feature>
<organism evidence="2 3">
    <name type="scientific">Marinobacterium aestuariivivens</name>
    <dbReference type="NCBI Taxonomy" id="1698799"/>
    <lineage>
        <taxon>Bacteria</taxon>
        <taxon>Pseudomonadati</taxon>
        <taxon>Pseudomonadota</taxon>
        <taxon>Gammaproteobacteria</taxon>
        <taxon>Oceanospirillales</taxon>
        <taxon>Oceanospirillaceae</taxon>
        <taxon>Marinobacterium</taxon>
    </lineage>
</organism>
<gene>
    <name evidence="2" type="ORF">ACFQDL_01400</name>
</gene>
<sequence>MKSYLFTTENGRGGVILCDIDTFEEAVEYLQQRFDGVIRVEQGRTLWTLESGFGEFVPTVRVDSPPQAPPDENAQAAQAQTPELF</sequence>
<comment type="caution">
    <text evidence="2">The sequence shown here is derived from an EMBL/GenBank/DDBJ whole genome shotgun (WGS) entry which is preliminary data.</text>
</comment>
<proteinExistence type="predicted"/>
<dbReference type="RefSeq" id="WP_379907468.1">
    <property type="nucleotide sequence ID" value="NZ_JBHSWE010000001.1"/>
</dbReference>
<feature type="compositionally biased region" description="Polar residues" evidence="1">
    <location>
        <begin position="75"/>
        <end position="85"/>
    </location>
</feature>
<evidence type="ECO:0008006" key="4">
    <source>
        <dbReference type="Google" id="ProtNLM"/>
    </source>
</evidence>
<protein>
    <recommendedName>
        <fullName evidence="4">DUF1737 domain-containing protein</fullName>
    </recommendedName>
</protein>
<accession>A0ABW1ZVI1</accession>
<name>A0ABW1ZVI1_9GAMM</name>
<reference evidence="3" key="1">
    <citation type="journal article" date="2019" name="Int. J. Syst. Evol. Microbiol.">
        <title>The Global Catalogue of Microorganisms (GCM) 10K type strain sequencing project: providing services to taxonomists for standard genome sequencing and annotation.</title>
        <authorList>
            <consortium name="The Broad Institute Genomics Platform"/>
            <consortium name="The Broad Institute Genome Sequencing Center for Infectious Disease"/>
            <person name="Wu L."/>
            <person name="Ma J."/>
        </authorList>
    </citation>
    <scope>NUCLEOTIDE SEQUENCE [LARGE SCALE GENOMIC DNA]</scope>
    <source>
        <strain evidence="3">NBRC 111756</strain>
    </source>
</reference>
<keyword evidence="3" id="KW-1185">Reference proteome</keyword>
<evidence type="ECO:0000256" key="1">
    <source>
        <dbReference type="SAM" id="MobiDB-lite"/>
    </source>
</evidence>